<dbReference type="AlphaFoldDB" id="A0A4S2JS97"/>
<dbReference type="EMBL" id="QBLH01003521">
    <property type="protein sequence ID" value="TGZ37659.1"/>
    <property type="molecule type" value="Genomic_DNA"/>
</dbReference>
<feature type="compositionally biased region" description="Basic and acidic residues" evidence="1">
    <location>
        <begin position="150"/>
        <end position="161"/>
    </location>
</feature>
<evidence type="ECO:0000313" key="2">
    <source>
        <dbReference type="EMBL" id="TGZ37659.1"/>
    </source>
</evidence>
<proteinExistence type="predicted"/>
<organism evidence="2 3">
    <name type="scientific">Temnothorax longispinosus</name>
    <dbReference type="NCBI Taxonomy" id="300112"/>
    <lineage>
        <taxon>Eukaryota</taxon>
        <taxon>Metazoa</taxon>
        <taxon>Ecdysozoa</taxon>
        <taxon>Arthropoda</taxon>
        <taxon>Hexapoda</taxon>
        <taxon>Insecta</taxon>
        <taxon>Pterygota</taxon>
        <taxon>Neoptera</taxon>
        <taxon>Endopterygota</taxon>
        <taxon>Hymenoptera</taxon>
        <taxon>Apocrita</taxon>
        <taxon>Aculeata</taxon>
        <taxon>Formicoidea</taxon>
        <taxon>Formicidae</taxon>
        <taxon>Myrmicinae</taxon>
        <taxon>Temnothorax</taxon>
    </lineage>
</organism>
<evidence type="ECO:0000313" key="3">
    <source>
        <dbReference type="Proteomes" id="UP000310200"/>
    </source>
</evidence>
<keyword evidence="3" id="KW-1185">Reference proteome</keyword>
<sequence>MPETPPRRASPDDAVREFWWLHRAPQSVKASLSAKRFFELARILSPSKFRNARNLPDKNDTESRRGNRGIFIHLMRQVRVCSRHENQARARLWNHVLLMQRGILGCDGRSILSRPAGSSVARRPRPGTGDSFRDLAIFSHGRGNASSLRRRGDGGVAEKQRRGGKLGDIPGVCFARLIHPADPKNGEGWLVKSRAGVGETPAQTCPIYLSSMDH</sequence>
<evidence type="ECO:0000256" key="1">
    <source>
        <dbReference type="SAM" id="MobiDB-lite"/>
    </source>
</evidence>
<reference evidence="2 3" key="1">
    <citation type="journal article" date="2019" name="Philos. Trans. R. Soc. Lond., B, Biol. Sci.">
        <title>Ant behaviour and brain gene expression of defending hosts depend on the ecological success of the intruding social parasite.</title>
        <authorList>
            <person name="Kaur R."/>
            <person name="Stoldt M."/>
            <person name="Jongepier E."/>
            <person name="Feldmeyer B."/>
            <person name="Menzel F."/>
            <person name="Bornberg-Bauer E."/>
            <person name="Foitzik S."/>
        </authorList>
    </citation>
    <scope>NUCLEOTIDE SEQUENCE [LARGE SCALE GENOMIC DNA]</scope>
    <source>
        <tissue evidence="2">Whole body</tissue>
    </source>
</reference>
<accession>A0A4S2JS97</accession>
<dbReference type="Proteomes" id="UP000310200">
    <property type="component" value="Unassembled WGS sequence"/>
</dbReference>
<gene>
    <name evidence="2" type="ORF">DBV15_03352</name>
</gene>
<protein>
    <submittedName>
        <fullName evidence="2">Uncharacterized protein</fullName>
    </submittedName>
</protein>
<comment type="caution">
    <text evidence="2">The sequence shown here is derived from an EMBL/GenBank/DDBJ whole genome shotgun (WGS) entry which is preliminary data.</text>
</comment>
<feature type="region of interest" description="Disordered" evidence="1">
    <location>
        <begin position="144"/>
        <end position="163"/>
    </location>
</feature>
<name>A0A4S2JS97_9HYME</name>